<accession>A0A8S1YIR7</accession>
<dbReference type="AlphaFoldDB" id="A0A8S1YIR7"/>
<sequence>MYFTYQSPLKDQMQKIAFNQNQSSNLYSVYNFNYILLVAAQIYYYECRDFRQKIETIQLLNTQKRKKLQKQIKNNQYKKHFKIKQVDQTGKDMLQKKNNKKQSQIKYNIIIILNQSQNYNIQQNYYFLILIRVQIVKQLMVERLLGYLVIVHVIAFVNKQSKDLENNVCILNAQWNMLLQWNRIQRYYSKKQLLMSRIQLWKQILKYYHSHLQLMIQSQSNQVQNISIINGQDRIISQQQLSWKQMHPYNKNYIHFVNQSLKYWIYFKLIIQNEISFIFDNDKLNIHSIFKTIQY</sequence>
<proteinExistence type="predicted"/>
<reference evidence="2" key="1">
    <citation type="submission" date="2021-01" db="EMBL/GenBank/DDBJ databases">
        <authorList>
            <consortium name="Genoscope - CEA"/>
            <person name="William W."/>
        </authorList>
    </citation>
    <scope>NUCLEOTIDE SEQUENCE</scope>
</reference>
<organism evidence="2 3">
    <name type="scientific">Paramecium pentaurelia</name>
    <dbReference type="NCBI Taxonomy" id="43138"/>
    <lineage>
        <taxon>Eukaryota</taxon>
        <taxon>Sar</taxon>
        <taxon>Alveolata</taxon>
        <taxon>Ciliophora</taxon>
        <taxon>Intramacronucleata</taxon>
        <taxon>Oligohymenophorea</taxon>
        <taxon>Peniculida</taxon>
        <taxon>Parameciidae</taxon>
        <taxon>Paramecium</taxon>
    </lineage>
</organism>
<evidence type="ECO:0000256" key="1">
    <source>
        <dbReference type="SAM" id="Phobius"/>
    </source>
</evidence>
<comment type="caution">
    <text evidence="2">The sequence shown here is derived from an EMBL/GenBank/DDBJ whole genome shotgun (WGS) entry which is preliminary data.</text>
</comment>
<evidence type="ECO:0000313" key="3">
    <source>
        <dbReference type="Proteomes" id="UP000689195"/>
    </source>
</evidence>
<feature type="transmembrane region" description="Helical" evidence="1">
    <location>
        <begin position="27"/>
        <end position="45"/>
    </location>
</feature>
<keyword evidence="1" id="KW-0812">Transmembrane</keyword>
<protein>
    <recommendedName>
        <fullName evidence="4">Transmembrane protein</fullName>
    </recommendedName>
</protein>
<evidence type="ECO:0008006" key="4">
    <source>
        <dbReference type="Google" id="ProtNLM"/>
    </source>
</evidence>
<keyword evidence="1" id="KW-0472">Membrane</keyword>
<evidence type="ECO:0000313" key="2">
    <source>
        <dbReference type="EMBL" id="CAD8214125.1"/>
    </source>
</evidence>
<keyword evidence="1" id="KW-1133">Transmembrane helix</keyword>
<dbReference type="EMBL" id="CAJJDO010000197">
    <property type="protein sequence ID" value="CAD8214125.1"/>
    <property type="molecule type" value="Genomic_DNA"/>
</dbReference>
<gene>
    <name evidence="2" type="ORF">PPENT_87.1.T1970004</name>
</gene>
<keyword evidence="3" id="KW-1185">Reference proteome</keyword>
<name>A0A8S1YIR7_9CILI</name>
<dbReference type="Proteomes" id="UP000689195">
    <property type="component" value="Unassembled WGS sequence"/>
</dbReference>